<dbReference type="Gene3D" id="3.40.50.150">
    <property type="entry name" value="Vaccinia Virus protein VP39"/>
    <property type="match status" value="1"/>
</dbReference>
<evidence type="ECO:0000259" key="2">
    <source>
        <dbReference type="Pfam" id="PF05050"/>
    </source>
</evidence>
<dbReference type="InterPro" id="IPR029063">
    <property type="entry name" value="SAM-dependent_MTases_sf"/>
</dbReference>
<keyword evidence="1" id="KW-0472">Membrane</keyword>
<organism evidence="3 4">
    <name type="scientific">Adineta ricciae</name>
    <name type="common">Rotifer</name>
    <dbReference type="NCBI Taxonomy" id="249248"/>
    <lineage>
        <taxon>Eukaryota</taxon>
        <taxon>Metazoa</taxon>
        <taxon>Spiralia</taxon>
        <taxon>Gnathifera</taxon>
        <taxon>Rotifera</taxon>
        <taxon>Eurotatoria</taxon>
        <taxon>Bdelloidea</taxon>
        <taxon>Adinetida</taxon>
        <taxon>Adinetidae</taxon>
        <taxon>Adineta</taxon>
    </lineage>
</organism>
<feature type="domain" description="Methyltransferase FkbM" evidence="2">
    <location>
        <begin position="151"/>
        <end position="272"/>
    </location>
</feature>
<sequence>MRTINSTRPLCRWRQKRLHHILAYFRWTKLRWVVLSILLTIFIVQFIQIRSVTYPIFFRMLFNKYFPANNEFSDETETTTVAPEVVLEMNDRAPVYKLVVRADDRTYVDPDRAQAKLLEDIKLYDTCQHDPKTLVVHIGPYLGDFGLYAAACGCMVFIFEPQPSSAALINSSIKLNDFSTYRVRLFNRVVNDLPSNTSVQYPPGDGSPSVLDDPATVSTVQLDDINWPSQSIFLLKVDADGFEMNVFRSAKNLFAQKRVRHLIFKYHPWLIDRGTQKALLPYVRSELKAKFIYNLYRTDNTIYGPLRPRDIQTFYDQHINQDLPADIYAALDSNANRNTIKAQRYQTNKHVSF</sequence>
<reference evidence="3" key="1">
    <citation type="submission" date="2021-02" db="EMBL/GenBank/DDBJ databases">
        <authorList>
            <person name="Nowell W R."/>
        </authorList>
    </citation>
    <scope>NUCLEOTIDE SEQUENCE</scope>
</reference>
<dbReference type="AlphaFoldDB" id="A0A814LTB6"/>
<accession>A0A814LTB6</accession>
<dbReference type="Pfam" id="PF05050">
    <property type="entry name" value="Methyltransf_21"/>
    <property type="match status" value="1"/>
</dbReference>
<evidence type="ECO:0000313" key="4">
    <source>
        <dbReference type="Proteomes" id="UP000663828"/>
    </source>
</evidence>
<protein>
    <recommendedName>
        <fullName evidence="2">Methyltransferase FkbM domain-containing protein</fullName>
    </recommendedName>
</protein>
<comment type="caution">
    <text evidence="3">The sequence shown here is derived from an EMBL/GenBank/DDBJ whole genome shotgun (WGS) entry which is preliminary data.</text>
</comment>
<proteinExistence type="predicted"/>
<dbReference type="PANTHER" id="PTHR34203">
    <property type="entry name" value="METHYLTRANSFERASE, FKBM FAMILY PROTEIN"/>
    <property type="match status" value="1"/>
</dbReference>
<gene>
    <name evidence="3" type="ORF">XAT740_LOCUS16758</name>
</gene>
<evidence type="ECO:0000256" key="1">
    <source>
        <dbReference type="SAM" id="Phobius"/>
    </source>
</evidence>
<name>A0A814LTB6_ADIRI</name>
<keyword evidence="4" id="KW-1185">Reference proteome</keyword>
<dbReference type="PANTHER" id="PTHR34203:SF15">
    <property type="entry name" value="SLL1173 PROTEIN"/>
    <property type="match status" value="1"/>
</dbReference>
<evidence type="ECO:0000313" key="3">
    <source>
        <dbReference type="EMBL" id="CAF1070035.1"/>
    </source>
</evidence>
<dbReference type="NCBIfam" id="TIGR01444">
    <property type="entry name" value="fkbM_fam"/>
    <property type="match status" value="1"/>
</dbReference>
<keyword evidence="1" id="KW-1133">Transmembrane helix</keyword>
<dbReference type="InterPro" id="IPR052514">
    <property type="entry name" value="SAM-dependent_MTase"/>
</dbReference>
<dbReference type="InterPro" id="IPR006342">
    <property type="entry name" value="FkbM_mtfrase"/>
</dbReference>
<dbReference type="SUPFAM" id="SSF53335">
    <property type="entry name" value="S-adenosyl-L-methionine-dependent methyltransferases"/>
    <property type="match status" value="1"/>
</dbReference>
<keyword evidence="1" id="KW-0812">Transmembrane</keyword>
<dbReference type="EMBL" id="CAJNOR010001076">
    <property type="protein sequence ID" value="CAF1070035.1"/>
    <property type="molecule type" value="Genomic_DNA"/>
</dbReference>
<feature type="transmembrane region" description="Helical" evidence="1">
    <location>
        <begin position="21"/>
        <end position="47"/>
    </location>
</feature>
<dbReference type="Proteomes" id="UP000663828">
    <property type="component" value="Unassembled WGS sequence"/>
</dbReference>